<dbReference type="EMBL" id="KZ613944">
    <property type="protein sequence ID" value="PMD41340.1"/>
    <property type="molecule type" value="Genomic_DNA"/>
</dbReference>
<organism evidence="2 3">
    <name type="scientific">Hyaloscypha variabilis (strain UAMH 11265 / GT02V1 / F)</name>
    <name type="common">Meliniomyces variabilis</name>
    <dbReference type="NCBI Taxonomy" id="1149755"/>
    <lineage>
        <taxon>Eukaryota</taxon>
        <taxon>Fungi</taxon>
        <taxon>Dikarya</taxon>
        <taxon>Ascomycota</taxon>
        <taxon>Pezizomycotina</taxon>
        <taxon>Leotiomycetes</taxon>
        <taxon>Helotiales</taxon>
        <taxon>Hyaloscyphaceae</taxon>
        <taxon>Hyaloscypha</taxon>
        <taxon>Hyaloscypha variabilis</taxon>
    </lineage>
</organism>
<dbReference type="PANTHER" id="PTHR24148">
    <property type="entry name" value="ANKYRIN REPEAT DOMAIN-CONTAINING PROTEIN 39 HOMOLOG-RELATED"/>
    <property type="match status" value="1"/>
</dbReference>
<feature type="domain" description="Heterokaryon incompatibility" evidence="1">
    <location>
        <begin position="77"/>
        <end position="162"/>
    </location>
</feature>
<reference evidence="2 3" key="1">
    <citation type="submission" date="2016-04" db="EMBL/GenBank/DDBJ databases">
        <title>A degradative enzymes factory behind the ericoid mycorrhizal symbiosis.</title>
        <authorList>
            <consortium name="DOE Joint Genome Institute"/>
            <person name="Martino E."/>
            <person name="Morin E."/>
            <person name="Grelet G."/>
            <person name="Kuo A."/>
            <person name="Kohler A."/>
            <person name="Daghino S."/>
            <person name="Barry K."/>
            <person name="Choi C."/>
            <person name="Cichocki N."/>
            <person name="Clum A."/>
            <person name="Copeland A."/>
            <person name="Hainaut M."/>
            <person name="Haridas S."/>
            <person name="Labutti K."/>
            <person name="Lindquist E."/>
            <person name="Lipzen A."/>
            <person name="Khouja H.-R."/>
            <person name="Murat C."/>
            <person name="Ohm R."/>
            <person name="Olson A."/>
            <person name="Spatafora J."/>
            <person name="Veneault-Fourrey C."/>
            <person name="Henrissat B."/>
            <person name="Grigoriev I."/>
            <person name="Martin F."/>
            <person name="Perotto S."/>
        </authorList>
    </citation>
    <scope>NUCLEOTIDE SEQUENCE [LARGE SCALE GENOMIC DNA]</scope>
    <source>
        <strain evidence="2 3">F</strain>
    </source>
</reference>
<feature type="non-terminal residue" evidence="2">
    <location>
        <position position="175"/>
    </location>
</feature>
<keyword evidence="3" id="KW-1185">Reference proteome</keyword>
<name>A0A2J6RS75_HYAVF</name>
<evidence type="ECO:0000313" key="3">
    <source>
        <dbReference type="Proteomes" id="UP000235786"/>
    </source>
</evidence>
<dbReference type="InterPro" id="IPR010730">
    <property type="entry name" value="HET"/>
</dbReference>
<evidence type="ECO:0000313" key="2">
    <source>
        <dbReference type="EMBL" id="PMD41340.1"/>
    </source>
</evidence>
<dbReference type="STRING" id="1149755.A0A2J6RS75"/>
<sequence length="175" mass="20354">MHEIREKFLRGGKDTLHVSEIPPSPSSKPLYQPLSLVNRETRVIRILPEMEPDWGCSFFEPIRCSLEVISLDLNPRYHALSYTWQDETLGDSFTYEPWPDEDIKVPIDDSKSVFTFDIPIWIDALCINQSNISERNQQVPHMYSIYQNAELVHVWLGPTVPDIDKMRNLIVELAK</sequence>
<proteinExistence type="predicted"/>
<accession>A0A2J6RS75</accession>
<protein>
    <recommendedName>
        <fullName evidence="1">Heterokaryon incompatibility domain-containing protein</fullName>
    </recommendedName>
</protein>
<gene>
    <name evidence="2" type="ORF">L207DRAFT_425884</name>
</gene>
<dbReference type="InterPro" id="IPR052895">
    <property type="entry name" value="HetReg/Transcr_Mod"/>
</dbReference>
<dbReference type="Pfam" id="PF06985">
    <property type="entry name" value="HET"/>
    <property type="match status" value="1"/>
</dbReference>
<dbReference type="PANTHER" id="PTHR24148:SF73">
    <property type="entry name" value="HET DOMAIN PROTEIN (AFU_ORTHOLOGUE AFUA_8G01020)"/>
    <property type="match status" value="1"/>
</dbReference>
<dbReference type="AlphaFoldDB" id="A0A2J6RS75"/>
<dbReference type="OrthoDB" id="5303367at2759"/>
<evidence type="ECO:0000259" key="1">
    <source>
        <dbReference type="Pfam" id="PF06985"/>
    </source>
</evidence>
<dbReference type="Proteomes" id="UP000235786">
    <property type="component" value="Unassembled WGS sequence"/>
</dbReference>